<accession>A0A813UIJ9</accession>
<dbReference type="Gene3D" id="3.30.710.10">
    <property type="entry name" value="Potassium Channel Kv1.1, Chain A"/>
    <property type="match status" value="1"/>
</dbReference>
<dbReference type="EMBL" id="CAJNOJ010000018">
    <property type="protein sequence ID" value="CAF0830019.1"/>
    <property type="molecule type" value="Genomic_DNA"/>
</dbReference>
<keyword evidence="5" id="KW-1185">Reference proteome</keyword>
<evidence type="ECO:0000259" key="2">
    <source>
        <dbReference type="Pfam" id="PF11822"/>
    </source>
</evidence>
<organism evidence="3 6">
    <name type="scientific">Adineta ricciae</name>
    <name type="common">Rotifer</name>
    <dbReference type="NCBI Taxonomy" id="249248"/>
    <lineage>
        <taxon>Eukaryota</taxon>
        <taxon>Metazoa</taxon>
        <taxon>Spiralia</taxon>
        <taxon>Gnathifera</taxon>
        <taxon>Rotifera</taxon>
        <taxon>Eurotatoria</taxon>
        <taxon>Bdelloidea</taxon>
        <taxon>Adinetida</taxon>
        <taxon>Adinetidae</taxon>
        <taxon>Adineta</taxon>
    </lineage>
</organism>
<dbReference type="AlphaFoldDB" id="A0A813UIJ9"/>
<evidence type="ECO:0000313" key="5">
    <source>
        <dbReference type="Proteomes" id="UP000663828"/>
    </source>
</evidence>
<dbReference type="OrthoDB" id="550012at2759"/>
<gene>
    <name evidence="3" type="ORF">EDS130_LOCUS6288</name>
    <name evidence="4" type="ORF">XAT740_LOCUS51287</name>
</gene>
<dbReference type="EMBL" id="CAJNOR010008110">
    <property type="protein sequence ID" value="CAF1628786.1"/>
    <property type="molecule type" value="Genomic_DNA"/>
</dbReference>
<feature type="compositionally biased region" description="Low complexity" evidence="1">
    <location>
        <begin position="532"/>
        <end position="542"/>
    </location>
</feature>
<evidence type="ECO:0000313" key="4">
    <source>
        <dbReference type="EMBL" id="CAF1628786.1"/>
    </source>
</evidence>
<feature type="domain" description="SANT and BTB" evidence="2">
    <location>
        <begin position="82"/>
        <end position="176"/>
    </location>
</feature>
<dbReference type="PANTHER" id="PTHR20946">
    <property type="entry name" value="SANT AND BTB DOMAIN REGULATOR OF CLASS SWITCH RECOMBINATION"/>
    <property type="match status" value="1"/>
</dbReference>
<evidence type="ECO:0000313" key="6">
    <source>
        <dbReference type="Proteomes" id="UP000663852"/>
    </source>
</evidence>
<feature type="region of interest" description="Disordered" evidence="1">
    <location>
        <begin position="528"/>
        <end position="550"/>
    </location>
</feature>
<dbReference type="Proteomes" id="UP000663828">
    <property type="component" value="Unassembled WGS sequence"/>
</dbReference>
<protein>
    <recommendedName>
        <fullName evidence="2">SANT and BTB domain-containing protein</fullName>
    </recommendedName>
</protein>
<proteinExistence type="predicted"/>
<evidence type="ECO:0000313" key="3">
    <source>
        <dbReference type="EMBL" id="CAF0830019.1"/>
    </source>
</evidence>
<comment type="caution">
    <text evidence="3">The sequence shown here is derived from an EMBL/GenBank/DDBJ whole genome shotgun (WGS) entry which is preliminary data.</text>
</comment>
<dbReference type="InterPro" id="IPR045902">
    <property type="entry name" value="SANBR-like"/>
</dbReference>
<dbReference type="PANTHER" id="PTHR20946:SF0">
    <property type="entry name" value="SANT AND BTB DOMAIN REGULATOR OF CLASS SWITCH RECOMBINATION"/>
    <property type="match status" value="1"/>
</dbReference>
<dbReference type="InterPro" id="IPR011333">
    <property type="entry name" value="SKP1/BTB/POZ_sf"/>
</dbReference>
<dbReference type="InterPro" id="IPR021777">
    <property type="entry name" value="SANBR_BTB"/>
</dbReference>
<dbReference type="Proteomes" id="UP000663852">
    <property type="component" value="Unassembled WGS sequence"/>
</dbReference>
<dbReference type="Pfam" id="PF11822">
    <property type="entry name" value="BTB_SANBR"/>
    <property type="match status" value="1"/>
</dbReference>
<sequence length="550" mass="64012">MQSYTFDFLLNAYLTERSKAIDLSQLTIPNLHESSNALSSLEKIYQATEQSSSPNTNLTPNGIKENDDIVLSKDNHESSQISITVCDEQKNEKRQFSCNRLLLIREMRYFADYLKDEPDQAEEVDISVHCDINIFQWLMSFVNRSLSGEIPQLEPSIAISILVSSDFLKMDKLVIETMKYIHEHIKEILTMNCNLSCISDALFHKLAKYFSNPYEIEQLHDKRNRIRGKLFECHLIELLTNTKIIRCQFCQTIMTIEQMEFIPCLIDRFILKSNGKLSFQHKLDTKFVINDWIRDIHIREGSSFRNTFWIVWLVTHGDQCVRCDTYFRFIDFSTCSYHSLSSITDGKHDCCSQSISPFDIFQVNILSDGCQQREHICQTQNQFSDIYENLDKEELIKHQPALQLSLHYTNSTNLTTTKVLEQSIYGSINTDVKKAALRARWAPSLDAHPYGAEIKYAWDATKSTRWNQDAQREDEHRRFDEMLRHVQSIQHATKSVANRTLKESNFASFIPSGGIYCRIENEWRARQSTPVNNNSNNVNMNKNRQRTALK</sequence>
<reference evidence="3" key="1">
    <citation type="submission" date="2021-02" db="EMBL/GenBank/DDBJ databases">
        <authorList>
            <person name="Nowell W R."/>
        </authorList>
    </citation>
    <scope>NUCLEOTIDE SEQUENCE</scope>
</reference>
<evidence type="ECO:0000256" key="1">
    <source>
        <dbReference type="SAM" id="MobiDB-lite"/>
    </source>
</evidence>
<name>A0A813UIJ9_ADIRI</name>